<dbReference type="PANTHER" id="PTHR31423">
    <property type="entry name" value="YBAK DOMAIN-CONTAINING PROTEIN"/>
    <property type="match status" value="1"/>
</dbReference>
<evidence type="ECO:0000313" key="4">
    <source>
        <dbReference type="Proteomes" id="UP000199068"/>
    </source>
</evidence>
<dbReference type="AlphaFoldDB" id="A0A1G9MJJ5"/>
<name>A0A1G9MJJ5_9FIRM</name>
<feature type="domain" description="YbaK/aminoacyl-tRNA synthetase-associated" evidence="2">
    <location>
        <begin position="23"/>
        <end position="149"/>
    </location>
</feature>
<comment type="similarity">
    <text evidence="1">Belongs to the PRORSD1 family.</text>
</comment>
<dbReference type="InterPro" id="IPR036754">
    <property type="entry name" value="YbaK/aa-tRNA-synt-asso_dom_sf"/>
</dbReference>
<dbReference type="Gene3D" id="3.90.960.10">
    <property type="entry name" value="YbaK/aminoacyl-tRNA synthetase-associated domain"/>
    <property type="match status" value="1"/>
</dbReference>
<evidence type="ECO:0000259" key="2">
    <source>
        <dbReference type="Pfam" id="PF04073"/>
    </source>
</evidence>
<keyword evidence="4" id="KW-1185">Reference proteome</keyword>
<sequence length="162" mass="18674">MEAYEKVKDKLEELNIDFEIVKHPPVLTTEEADSYIEGIDGARTKSLFLTNKKKTVYYLLIMDGQKRLDMKKFGTITGTNHIKFCSANRLMDKIGLFPGAVSIFGLLNNVEKDVQVYFDKEILLEDRMSFHPNDNTKTIFISTDDMLKFIESIGFKYEAIEL</sequence>
<proteinExistence type="inferred from homology"/>
<dbReference type="STRING" id="1121325.SAMN04515677_103251"/>
<dbReference type="Proteomes" id="UP000199068">
    <property type="component" value="Unassembled WGS sequence"/>
</dbReference>
<gene>
    <name evidence="3" type="ORF">SAMN04515677_103251</name>
</gene>
<evidence type="ECO:0000313" key="3">
    <source>
        <dbReference type="EMBL" id="SDL74452.1"/>
    </source>
</evidence>
<dbReference type="InterPro" id="IPR040285">
    <property type="entry name" value="ProX/PRXD1"/>
</dbReference>
<dbReference type="FunFam" id="3.90.960.10:FF:000005">
    <property type="entry name" value="Putative prolyl-tRNA synthetase"/>
    <property type="match status" value="1"/>
</dbReference>
<accession>A0A1G9MJJ5</accession>
<dbReference type="Pfam" id="PF04073">
    <property type="entry name" value="tRNA_edit"/>
    <property type="match status" value="1"/>
</dbReference>
<evidence type="ECO:0000256" key="1">
    <source>
        <dbReference type="ARBA" id="ARBA00010201"/>
    </source>
</evidence>
<dbReference type="PANTHER" id="PTHR31423:SF3">
    <property type="entry name" value="PROLYL-TRNA SYNTHETASE ASSOCIATED DOMAIN-CONTAINING PROTEIN 1-RELATED"/>
    <property type="match status" value="1"/>
</dbReference>
<dbReference type="GO" id="GO:0002161">
    <property type="term" value="F:aminoacyl-tRNA deacylase activity"/>
    <property type="evidence" value="ECO:0007669"/>
    <property type="project" value="InterPro"/>
</dbReference>
<dbReference type="RefSeq" id="WP_092724950.1">
    <property type="nucleotide sequence ID" value="NZ_FNGW01000003.1"/>
</dbReference>
<reference evidence="3 4" key="1">
    <citation type="submission" date="2016-10" db="EMBL/GenBank/DDBJ databases">
        <authorList>
            <person name="de Groot N.N."/>
        </authorList>
    </citation>
    <scope>NUCLEOTIDE SEQUENCE [LARGE SCALE GENOMIC DNA]</scope>
    <source>
        <strain evidence="3 4">DSM 797</strain>
    </source>
</reference>
<dbReference type="EMBL" id="FNGW01000003">
    <property type="protein sequence ID" value="SDL74452.1"/>
    <property type="molecule type" value="Genomic_DNA"/>
</dbReference>
<protein>
    <submittedName>
        <fullName evidence="3">Ala-tRNA(Pro) deacylase</fullName>
    </submittedName>
</protein>
<dbReference type="InterPro" id="IPR007214">
    <property type="entry name" value="YbaK/aa-tRNA-synth-assoc-dom"/>
</dbReference>
<dbReference type="SUPFAM" id="SSF55826">
    <property type="entry name" value="YbaK/ProRS associated domain"/>
    <property type="match status" value="1"/>
</dbReference>
<organism evidence="3 4">
    <name type="scientific">Romboutsia lituseburensis DSM 797</name>
    <dbReference type="NCBI Taxonomy" id="1121325"/>
    <lineage>
        <taxon>Bacteria</taxon>
        <taxon>Bacillati</taxon>
        <taxon>Bacillota</taxon>
        <taxon>Clostridia</taxon>
        <taxon>Peptostreptococcales</taxon>
        <taxon>Peptostreptococcaceae</taxon>
        <taxon>Romboutsia</taxon>
    </lineage>
</organism>
<dbReference type="CDD" id="cd04335">
    <property type="entry name" value="PrdX_deacylase"/>
    <property type="match status" value="1"/>
</dbReference>